<dbReference type="AlphaFoldDB" id="A0AAV2JE12"/>
<dbReference type="EMBL" id="OZ035834">
    <property type="protein sequence ID" value="CAL1575028.1"/>
    <property type="molecule type" value="Genomic_DNA"/>
</dbReference>
<protein>
    <submittedName>
        <fullName evidence="1">Uncharacterized protein</fullName>
    </submittedName>
</protein>
<evidence type="ECO:0000313" key="1">
    <source>
        <dbReference type="EMBL" id="CAL1575028.1"/>
    </source>
</evidence>
<reference evidence="1 2" key="1">
    <citation type="submission" date="2024-04" db="EMBL/GenBank/DDBJ databases">
        <authorList>
            <person name="Waldvogel A.-M."/>
            <person name="Schoenle A."/>
        </authorList>
    </citation>
    <scope>NUCLEOTIDE SEQUENCE [LARGE SCALE GENOMIC DNA]</scope>
</reference>
<proteinExistence type="predicted"/>
<keyword evidence="2" id="KW-1185">Reference proteome</keyword>
<evidence type="ECO:0000313" key="2">
    <source>
        <dbReference type="Proteomes" id="UP001497482"/>
    </source>
</evidence>
<name>A0AAV2JE12_KNICA</name>
<accession>A0AAV2JE12</accession>
<organism evidence="1 2">
    <name type="scientific">Knipowitschia caucasica</name>
    <name type="common">Caucasian dwarf goby</name>
    <name type="synonym">Pomatoschistus caucasicus</name>
    <dbReference type="NCBI Taxonomy" id="637954"/>
    <lineage>
        <taxon>Eukaryota</taxon>
        <taxon>Metazoa</taxon>
        <taxon>Chordata</taxon>
        <taxon>Craniata</taxon>
        <taxon>Vertebrata</taxon>
        <taxon>Euteleostomi</taxon>
        <taxon>Actinopterygii</taxon>
        <taxon>Neopterygii</taxon>
        <taxon>Teleostei</taxon>
        <taxon>Neoteleostei</taxon>
        <taxon>Acanthomorphata</taxon>
        <taxon>Gobiaria</taxon>
        <taxon>Gobiiformes</taxon>
        <taxon>Gobioidei</taxon>
        <taxon>Gobiidae</taxon>
        <taxon>Gobiinae</taxon>
        <taxon>Knipowitschia</taxon>
    </lineage>
</organism>
<sequence>MHLEMHFSGTGLVYHSITRVKGCWMIPPQCICVVIELDAAQDQTLPQSITSAACSGYTGIQPVHIWFKVASLAHDTARSQQRENTQAVEHQWHERIVWFWFLLSRLTSTWPPVLTLHPDPAGRLFAQTYTEEEVLSRLQTPGEVAGPNTLTFTAFVYSHRKSMFTVL</sequence>
<dbReference type="Proteomes" id="UP001497482">
    <property type="component" value="Chromosome 12"/>
</dbReference>
<gene>
    <name evidence="1" type="ORF">KC01_LOCUS6678</name>
</gene>